<gene>
    <name evidence="1" type="ORF">AMQ84_29680</name>
</gene>
<evidence type="ECO:0000313" key="1">
    <source>
        <dbReference type="EMBL" id="KWX70251.1"/>
    </source>
</evidence>
<dbReference type="AlphaFoldDB" id="A0A132TG43"/>
<proteinExistence type="predicted"/>
<name>A0A132TG43_9BACL</name>
<dbReference type="PATRIC" id="fig|483937.3.peg.1869"/>
<reference evidence="1 2" key="1">
    <citation type="submission" date="2015-08" db="EMBL/GenBank/DDBJ databases">
        <title>Genomes of Paenibacillus riograndensis.</title>
        <authorList>
            <person name="Sant'Anna F.H."/>
            <person name="Souza R."/>
            <person name="Ambrosini A."/>
            <person name="Bach E."/>
            <person name="Fernandes G."/>
            <person name="Balsanelli E."/>
            <person name="Baura V.A."/>
            <person name="Pedrosa F.O."/>
            <person name="Souza E.M."/>
            <person name="Passaglia L."/>
        </authorList>
    </citation>
    <scope>NUCLEOTIDE SEQUENCE [LARGE SCALE GENOMIC DNA]</scope>
    <source>
        <strain evidence="1 2">CAS34</strain>
    </source>
</reference>
<sequence length="327" mass="38690">MNGKILRINDNPVISTYNYYGSLMSMISDDPNIWPWFHSLFVQVVYCHEGNWYFFENGNDQRLFDQCLWLEKYSLPDHIIHKYQGFRDLVQESIDDEYFILANFDNYFIEASSSSYRQHHFIHEALVYGYDLNNNTAYIADNLNNGKYVYTACSLDTLDLAFSQVPPSESALFLYKKKESSYTLFNFNYVVHSLYCYKNGVPSLQVPILFETRIYGLAVLQHMVEDIHKKKNDGNTLDIRAYHLQYEHKKCMVLMLSYMIDHSYLLSGEECLTNYKKLTSEVLLLRNFVIKYNLTRKLNFLDNIEQRLINILKTETQIIDELLEKLI</sequence>
<dbReference type="RefSeq" id="WP_060863353.1">
    <property type="nucleotide sequence ID" value="NZ_LIRB01000148.1"/>
</dbReference>
<dbReference type="EMBL" id="LIRB01000148">
    <property type="protein sequence ID" value="KWX70251.1"/>
    <property type="molecule type" value="Genomic_DNA"/>
</dbReference>
<dbReference type="Proteomes" id="UP000070475">
    <property type="component" value="Unassembled WGS sequence"/>
</dbReference>
<evidence type="ECO:0000313" key="2">
    <source>
        <dbReference type="Proteomes" id="UP000070475"/>
    </source>
</evidence>
<accession>A0A132TG43</accession>
<comment type="caution">
    <text evidence="1">The sequence shown here is derived from an EMBL/GenBank/DDBJ whole genome shotgun (WGS) entry which is preliminary data.</text>
</comment>
<organism evidence="1 2">
    <name type="scientific">Paenibacillus riograndensis</name>
    <dbReference type="NCBI Taxonomy" id="483937"/>
    <lineage>
        <taxon>Bacteria</taxon>
        <taxon>Bacillati</taxon>
        <taxon>Bacillota</taxon>
        <taxon>Bacilli</taxon>
        <taxon>Bacillales</taxon>
        <taxon>Paenibacillaceae</taxon>
        <taxon>Paenibacillus</taxon>
        <taxon>Paenibacillus sonchi group</taxon>
    </lineage>
</organism>
<protein>
    <recommendedName>
        <fullName evidence="3">Butirosin biosynthesis protein H N-terminal domain-containing protein</fullName>
    </recommendedName>
</protein>
<evidence type="ECO:0008006" key="3">
    <source>
        <dbReference type="Google" id="ProtNLM"/>
    </source>
</evidence>
<dbReference type="OrthoDB" id="2624539at2"/>
<keyword evidence="2" id="KW-1185">Reference proteome</keyword>